<dbReference type="InterPro" id="IPR036388">
    <property type="entry name" value="WH-like_DNA-bd_sf"/>
</dbReference>
<protein>
    <submittedName>
        <fullName evidence="8">Sigma-70 family RNA polymerase sigma factor</fullName>
    </submittedName>
</protein>
<keyword evidence="3" id="KW-0731">Sigma factor</keyword>
<gene>
    <name evidence="8" type="ORF">ACFOEO_09345</name>
</gene>
<evidence type="ECO:0000256" key="4">
    <source>
        <dbReference type="ARBA" id="ARBA00023125"/>
    </source>
</evidence>
<keyword evidence="9" id="KW-1185">Reference proteome</keyword>
<keyword evidence="2" id="KW-0805">Transcription regulation</keyword>
<proteinExistence type="inferred from homology"/>
<dbReference type="SUPFAM" id="SSF88659">
    <property type="entry name" value="Sigma3 and sigma4 domains of RNA polymerase sigma factors"/>
    <property type="match status" value="1"/>
</dbReference>
<evidence type="ECO:0000313" key="8">
    <source>
        <dbReference type="EMBL" id="MFC3388773.1"/>
    </source>
</evidence>
<dbReference type="Pfam" id="PF08281">
    <property type="entry name" value="Sigma70_r4_2"/>
    <property type="match status" value="1"/>
</dbReference>
<comment type="similarity">
    <text evidence="1">Belongs to the sigma-70 factor family. ECF subfamily.</text>
</comment>
<dbReference type="NCBIfam" id="TIGR02937">
    <property type="entry name" value="sigma70-ECF"/>
    <property type="match status" value="1"/>
</dbReference>
<dbReference type="Gene3D" id="1.10.10.10">
    <property type="entry name" value="Winged helix-like DNA-binding domain superfamily/Winged helix DNA-binding domain"/>
    <property type="match status" value="1"/>
</dbReference>
<dbReference type="InterPro" id="IPR007627">
    <property type="entry name" value="RNA_pol_sigma70_r2"/>
</dbReference>
<feature type="domain" description="RNA polymerase sigma-70 region 2" evidence="6">
    <location>
        <begin position="23"/>
        <end position="92"/>
    </location>
</feature>
<dbReference type="SUPFAM" id="SSF88946">
    <property type="entry name" value="Sigma2 domain of RNA polymerase sigma factors"/>
    <property type="match status" value="1"/>
</dbReference>
<dbReference type="InterPro" id="IPR039425">
    <property type="entry name" value="RNA_pol_sigma-70-like"/>
</dbReference>
<evidence type="ECO:0000313" key="9">
    <source>
        <dbReference type="Proteomes" id="UP001595637"/>
    </source>
</evidence>
<feature type="domain" description="RNA polymerase sigma factor 70 region 4 type 2" evidence="7">
    <location>
        <begin position="113"/>
        <end position="165"/>
    </location>
</feature>
<sequence>MDIKTKRIIKKIKKHDESGIELLVRTHGGLLKYIINKHLYQLESHEEECFNDVLLSIWNNIDYYDSNRSSFKNWIGVIARFQAIDILRKYRKELHDESYQLDTGHATDSFWKMEFEDLIRSLKPIDQKLLTYIYIDGYSVKESAELLGITPDSAYNHVSRARKRLREGYNNE</sequence>
<dbReference type="PANTHER" id="PTHR43133:SF8">
    <property type="entry name" value="RNA POLYMERASE SIGMA FACTOR HI_1459-RELATED"/>
    <property type="match status" value="1"/>
</dbReference>
<keyword evidence="4" id="KW-0238">DNA-binding</keyword>
<dbReference type="InterPro" id="IPR013325">
    <property type="entry name" value="RNA_pol_sigma_r2"/>
</dbReference>
<dbReference type="InterPro" id="IPR014284">
    <property type="entry name" value="RNA_pol_sigma-70_dom"/>
</dbReference>
<dbReference type="RefSeq" id="WP_380654755.1">
    <property type="nucleotide sequence ID" value="NZ_JBHRVQ010000001.1"/>
</dbReference>
<evidence type="ECO:0000256" key="1">
    <source>
        <dbReference type="ARBA" id="ARBA00010641"/>
    </source>
</evidence>
<reference evidence="9" key="1">
    <citation type="journal article" date="2019" name="Int. J. Syst. Evol. Microbiol.">
        <title>The Global Catalogue of Microorganisms (GCM) 10K type strain sequencing project: providing services to taxonomists for standard genome sequencing and annotation.</title>
        <authorList>
            <consortium name="The Broad Institute Genomics Platform"/>
            <consortium name="The Broad Institute Genome Sequencing Center for Infectious Disease"/>
            <person name="Wu L."/>
            <person name="Ma J."/>
        </authorList>
    </citation>
    <scope>NUCLEOTIDE SEQUENCE [LARGE SCALE GENOMIC DNA]</scope>
    <source>
        <strain evidence="9">CCM 7756</strain>
    </source>
</reference>
<dbReference type="PANTHER" id="PTHR43133">
    <property type="entry name" value="RNA POLYMERASE ECF-TYPE SIGMA FACTO"/>
    <property type="match status" value="1"/>
</dbReference>
<dbReference type="InterPro" id="IPR013249">
    <property type="entry name" value="RNA_pol_sigma70_r4_t2"/>
</dbReference>
<evidence type="ECO:0000256" key="3">
    <source>
        <dbReference type="ARBA" id="ARBA00023082"/>
    </source>
</evidence>
<accession>A0ABV7N7F3</accession>
<organism evidence="8 9">
    <name type="scientific">Salinicoccus sesuvii</name>
    <dbReference type="NCBI Taxonomy" id="868281"/>
    <lineage>
        <taxon>Bacteria</taxon>
        <taxon>Bacillati</taxon>
        <taxon>Bacillota</taxon>
        <taxon>Bacilli</taxon>
        <taxon>Bacillales</taxon>
        <taxon>Staphylococcaceae</taxon>
        <taxon>Salinicoccus</taxon>
    </lineage>
</organism>
<dbReference type="EMBL" id="JBHRVQ010000001">
    <property type="protein sequence ID" value="MFC3388773.1"/>
    <property type="molecule type" value="Genomic_DNA"/>
</dbReference>
<name>A0ABV7N7F3_9STAP</name>
<evidence type="ECO:0000259" key="7">
    <source>
        <dbReference type="Pfam" id="PF08281"/>
    </source>
</evidence>
<keyword evidence="5" id="KW-0804">Transcription</keyword>
<evidence type="ECO:0000256" key="5">
    <source>
        <dbReference type="ARBA" id="ARBA00023163"/>
    </source>
</evidence>
<dbReference type="InterPro" id="IPR013324">
    <property type="entry name" value="RNA_pol_sigma_r3/r4-like"/>
</dbReference>
<evidence type="ECO:0000256" key="2">
    <source>
        <dbReference type="ARBA" id="ARBA00023015"/>
    </source>
</evidence>
<dbReference type="Pfam" id="PF04542">
    <property type="entry name" value="Sigma70_r2"/>
    <property type="match status" value="1"/>
</dbReference>
<dbReference type="Gene3D" id="1.10.1740.10">
    <property type="match status" value="1"/>
</dbReference>
<comment type="caution">
    <text evidence="8">The sequence shown here is derived from an EMBL/GenBank/DDBJ whole genome shotgun (WGS) entry which is preliminary data.</text>
</comment>
<evidence type="ECO:0000259" key="6">
    <source>
        <dbReference type="Pfam" id="PF04542"/>
    </source>
</evidence>
<dbReference type="Proteomes" id="UP001595637">
    <property type="component" value="Unassembled WGS sequence"/>
</dbReference>